<reference evidence="2" key="1">
    <citation type="submission" date="2023-01" db="EMBL/GenBank/DDBJ databases">
        <title>Genome assembly of the deep-sea coral Lophelia pertusa.</title>
        <authorList>
            <person name="Herrera S."/>
            <person name="Cordes E."/>
        </authorList>
    </citation>
    <scope>NUCLEOTIDE SEQUENCE</scope>
    <source>
        <strain evidence="2">USNM1676648</strain>
        <tissue evidence="2">Polyp</tissue>
    </source>
</reference>
<gene>
    <name evidence="2" type="ORF">OS493_000586</name>
</gene>
<proteinExistence type="predicted"/>
<organism evidence="2 3">
    <name type="scientific">Desmophyllum pertusum</name>
    <dbReference type="NCBI Taxonomy" id="174260"/>
    <lineage>
        <taxon>Eukaryota</taxon>
        <taxon>Metazoa</taxon>
        <taxon>Cnidaria</taxon>
        <taxon>Anthozoa</taxon>
        <taxon>Hexacorallia</taxon>
        <taxon>Scleractinia</taxon>
        <taxon>Caryophylliina</taxon>
        <taxon>Caryophylliidae</taxon>
        <taxon>Desmophyllum</taxon>
    </lineage>
</organism>
<sequence length="212" mass="24851">MYPAYLGYKPDLKLHSDDIAGIQSLYVSCADKRDDCDKYTDRCQEIESYMREHFLDDSTSEEVQRKQRKRHKTLRQPPPLTLPRWADLTDAGPGVGVSNYEVRFGDVKLARIRNSDYRVRCHHSRGDSRQGEAERTNSAISDALVDGATPDWEEYRRFEDLTEEEIKEMSLQSYEEYEKKRMEVNAWHECRQVAERIDDAPVLKEYIKSSCE</sequence>
<dbReference type="OrthoDB" id="5987460at2759"/>
<accession>A0A9X0DDH9</accession>
<keyword evidence="3" id="KW-1185">Reference proteome</keyword>
<evidence type="ECO:0000256" key="1">
    <source>
        <dbReference type="SAM" id="MobiDB-lite"/>
    </source>
</evidence>
<feature type="region of interest" description="Disordered" evidence="1">
    <location>
        <begin position="56"/>
        <end position="80"/>
    </location>
</feature>
<comment type="caution">
    <text evidence="2">The sequence shown here is derived from an EMBL/GenBank/DDBJ whole genome shotgun (WGS) entry which is preliminary data.</text>
</comment>
<dbReference type="Proteomes" id="UP001163046">
    <property type="component" value="Unassembled WGS sequence"/>
</dbReference>
<name>A0A9X0DDH9_9CNID</name>
<evidence type="ECO:0000313" key="2">
    <source>
        <dbReference type="EMBL" id="KAJ7394753.1"/>
    </source>
</evidence>
<protein>
    <submittedName>
        <fullName evidence="2">Uncharacterized protein</fullName>
    </submittedName>
</protein>
<evidence type="ECO:0000313" key="3">
    <source>
        <dbReference type="Proteomes" id="UP001163046"/>
    </source>
</evidence>
<dbReference type="EMBL" id="MU825396">
    <property type="protein sequence ID" value="KAJ7394753.1"/>
    <property type="molecule type" value="Genomic_DNA"/>
</dbReference>
<dbReference type="AlphaFoldDB" id="A0A9X0DDH9"/>